<keyword evidence="2" id="KW-0805">Transcription regulation</keyword>
<feature type="domain" description="MADS-box" evidence="6">
    <location>
        <begin position="1"/>
        <end position="39"/>
    </location>
</feature>
<comment type="caution">
    <text evidence="7">The sequence shown here is derived from an EMBL/GenBank/DDBJ whole genome shotgun (WGS) entry which is preliminary data.</text>
</comment>
<sequence length="130" mass="14445">MGKITKKLSIAQTFTKRREGLFSKASQLCLLSGAHIAVLATPPSSESNVSFYSFGHSSVDAVVSAYLSGQRHVHVLEGNNKQKSREDVGVCLTRKDLGLGLWWEDESLIRSENPEELRDAMDSMWTFLSQ</sequence>
<dbReference type="Pfam" id="PF00319">
    <property type="entry name" value="SRF-TF"/>
    <property type="match status" value="1"/>
</dbReference>
<evidence type="ECO:0000259" key="6">
    <source>
        <dbReference type="PROSITE" id="PS50066"/>
    </source>
</evidence>
<keyword evidence="8" id="KW-1185">Reference proteome</keyword>
<dbReference type="Proteomes" id="UP001558713">
    <property type="component" value="Unassembled WGS sequence"/>
</dbReference>
<dbReference type="Gene3D" id="3.40.1810.10">
    <property type="entry name" value="Transcription factor, MADS-box"/>
    <property type="match status" value="1"/>
</dbReference>
<dbReference type="SMART" id="SM00432">
    <property type="entry name" value="MADS"/>
    <property type="match status" value="1"/>
</dbReference>
<reference evidence="7 8" key="1">
    <citation type="submission" date="2024-04" db="EMBL/GenBank/DDBJ databases">
        <title>Genome assembly C_amara_ONT_v2.</title>
        <authorList>
            <person name="Yant L."/>
            <person name="Moore C."/>
            <person name="Slenker M."/>
        </authorList>
    </citation>
    <scope>NUCLEOTIDE SEQUENCE [LARGE SCALE GENOMIC DNA]</scope>
    <source>
        <tissue evidence="7">Leaf</tissue>
    </source>
</reference>
<keyword evidence="3" id="KW-0238">DNA-binding</keyword>
<name>A0ABD0Z8B6_CARAN</name>
<dbReference type="PANTHER" id="PTHR11945:SF702">
    <property type="entry name" value="AGAMOUS-LIKE 83-RELATED"/>
    <property type="match status" value="1"/>
</dbReference>
<protein>
    <submittedName>
        <fullName evidence="7">Agamous-like MADS-box protein AGL97</fullName>
    </submittedName>
</protein>
<evidence type="ECO:0000256" key="3">
    <source>
        <dbReference type="ARBA" id="ARBA00023125"/>
    </source>
</evidence>
<comment type="subcellular location">
    <subcellularLocation>
        <location evidence="1">Nucleus</location>
    </subcellularLocation>
</comment>
<dbReference type="GO" id="GO:0005634">
    <property type="term" value="C:nucleus"/>
    <property type="evidence" value="ECO:0007669"/>
    <property type="project" value="UniProtKB-SubCell"/>
</dbReference>
<dbReference type="InterPro" id="IPR002100">
    <property type="entry name" value="TF_MADSbox"/>
</dbReference>
<evidence type="ECO:0000256" key="4">
    <source>
        <dbReference type="ARBA" id="ARBA00023163"/>
    </source>
</evidence>
<keyword evidence="4" id="KW-0804">Transcription</keyword>
<dbReference type="InterPro" id="IPR036879">
    <property type="entry name" value="TF_MADSbox_sf"/>
</dbReference>
<evidence type="ECO:0000313" key="8">
    <source>
        <dbReference type="Proteomes" id="UP001558713"/>
    </source>
</evidence>
<dbReference type="AlphaFoldDB" id="A0ABD0Z8B6"/>
<dbReference type="GO" id="GO:0003677">
    <property type="term" value="F:DNA binding"/>
    <property type="evidence" value="ECO:0007669"/>
    <property type="project" value="UniProtKB-KW"/>
</dbReference>
<organism evidence="7 8">
    <name type="scientific">Cardamine amara subsp. amara</name>
    <dbReference type="NCBI Taxonomy" id="228776"/>
    <lineage>
        <taxon>Eukaryota</taxon>
        <taxon>Viridiplantae</taxon>
        <taxon>Streptophyta</taxon>
        <taxon>Embryophyta</taxon>
        <taxon>Tracheophyta</taxon>
        <taxon>Spermatophyta</taxon>
        <taxon>Magnoliopsida</taxon>
        <taxon>eudicotyledons</taxon>
        <taxon>Gunneridae</taxon>
        <taxon>Pentapetalae</taxon>
        <taxon>rosids</taxon>
        <taxon>malvids</taxon>
        <taxon>Brassicales</taxon>
        <taxon>Brassicaceae</taxon>
        <taxon>Cardamineae</taxon>
        <taxon>Cardamine</taxon>
    </lineage>
</organism>
<evidence type="ECO:0000256" key="2">
    <source>
        <dbReference type="ARBA" id="ARBA00023015"/>
    </source>
</evidence>
<dbReference type="PROSITE" id="PS50066">
    <property type="entry name" value="MADS_BOX_2"/>
    <property type="match status" value="1"/>
</dbReference>
<keyword evidence="5" id="KW-0539">Nucleus</keyword>
<evidence type="ECO:0000313" key="7">
    <source>
        <dbReference type="EMBL" id="KAL1190927.1"/>
    </source>
</evidence>
<proteinExistence type="predicted"/>
<dbReference type="SUPFAM" id="SSF55455">
    <property type="entry name" value="SRF-like"/>
    <property type="match status" value="1"/>
</dbReference>
<gene>
    <name evidence="7" type="ORF">V5N11_020901</name>
</gene>
<accession>A0ABD0Z8B6</accession>
<dbReference type="InterPro" id="IPR033897">
    <property type="entry name" value="SRF-like_MADS-box"/>
</dbReference>
<evidence type="ECO:0000256" key="1">
    <source>
        <dbReference type="ARBA" id="ARBA00004123"/>
    </source>
</evidence>
<dbReference type="CDD" id="cd00266">
    <property type="entry name" value="MADS_SRF_like"/>
    <property type="match status" value="1"/>
</dbReference>
<dbReference type="PANTHER" id="PTHR11945">
    <property type="entry name" value="MADS BOX PROTEIN"/>
    <property type="match status" value="1"/>
</dbReference>
<dbReference type="EMBL" id="JBANAX010000864">
    <property type="protein sequence ID" value="KAL1190927.1"/>
    <property type="molecule type" value="Genomic_DNA"/>
</dbReference>
<evidence type="ECO:0000256" key="5">
    <source>
        <dbReference type="ARBA" id="ARBA00023242"/>
    </source>
</evidence>